<reference evidence="13 14" key="1">
    <citation type="submission" date="2016-08" db="EMBL/GenBank/DDBJ databases">
        <authorList>
            <consortium name="Lentinula edodes genome sequencing consortium"/>
            <person name="Sakamoto Y."/>
            <person name="Nakade K."/>
            <person name="Sato S."/>
            <person name="Yoshida Y."/>
            <person name="Miyazaki K."/>
            <person name="Natsume S."/>
            <person name="Konno N."/>
        </authorList>
    </citation>
    <scope>NUCLEOTIDE SEQUENCE [LARGE SCALE GENOMIC DNA]</scope>
    <source>
        <strain evidence="13 14">NBRC 111202</strain>
    </source>
</reference>
<feature type="compositionally biased region" description="Basic and acidic residues" evidence="12">
    <location>
        <begin position="1"/>
        <end position="12"/>
    </location>
</feature>
<dbReference type="STRING" id="5353.A0A1Q3ET69"/>
<evidence type="ECO:0000256" key="3">
    <source>
        <dbReference type="ARBA" id="ARBA00022448"/>
    </source>
</evidence>
<keyword evidence="10" id="KW-0472">Membrane</keyword>
<evidence type="ECO:0000256" key="4">
    <source>
        <dbReference type="ARBA" id="ARBA00022692"/>
    </source>
</evidence>
<keyword evidence="6" id="KW-0653">Protein transport</keyword>
<feature type="region of interest" description="Disordered" evidence="12">
    <location>
        <begin position="1"/>
        <end position="28"/>
    </location>
</feature>
<dbReference type="PANTHER" id="PTHR12504:SF0">
    <property type="entry name" value="MITOCHONDRIAL IMPORT RECEPTOR SUBUNIT TOM22 HOMOLOG"/>
    <property type="match status" value="1"/>
</dbReference>
<keyword evidence="14" id="KW-1185">Reference proteome</keyword>
<dbReference type="PANTHER" id="PTHR12504">
    <property type="entry name" value="MITOCHONDRIAL IMPORT RECEPTOR SUBUNIT TOM22"/>
    <property type="match status" value="1"/>
</dbReference>
<dbReference type="GO" id="GO:0006886">
    <property type="term" value="P:intracellular protein transport"/>
    <property type="evidence" value="ECO:0007669"/>
    <property type="project" value="InterPro"/>
</dbReference>
<feature type="compositionally biased region" description="Low complexity" evidence="12">
    <location>
        <begin position="13"/>
        <end position="28"/>
    </location>
</feature>
<organism evidence="13 14">
    <name type="scientific">Lentinula edodes</name>
    <name type="common">Shiitake mushroom</name>
    <name type="synonym">Lentinus edodes</name>
    <dbReference type="NCBI Taxonomy" id="5353"/>
    <lineage>
        <taxon>Eukaryota</taxon>
        <taxon>Fungi</taxon>
        <taxon>Dikarya</taxon>
        <taxon>Basidiomycota</taxon>
        <taxon>Agaricomycotina</taxon>
        <taxon>Agaricomycetes</taxon>
        <taxon>Agaricomycetidae</taxon>
        <taxon>Agaricales</taxon>
        <taxon>Marasmiineae</taxon>
        <taxon>Omphalotaceae</taxon>
        <taxon>Lentinula</taxon>
    </lineage>
</organism>
<keyword evidence="7" id="KW-1133">Transmembrane helix</keyword>
<dbReference type="Proteomes" id="UP000188533">
    <property type="component" value="Unassembled WGS sequence"/>
</dbReference>
<evidence type="ECO:0000256" key="7">
    <source>
        <dbReference type="ARBA" id="ARBA00022989"/>
    </source>
</evidence>
<comment type="similarity">
    <text evidence="2">Belongs to the Tom22 family.</text>
</comment>
<evidence type="ECO:0000256" key="12">
    <source>
        <dbReference type="SAM" id="MobiDB-lite"/>
    </source>
</evidence>
<keyword evidence="5" id="KW-1000">Mitochondrion outer membrane</keyword>
<keyword evidence="4" id="KW-0812">Transmembrane</keyword>
<evidence type="ECO:0000256" key="1">
    <source>
        <dbReference type="ARBA" id="ARBA00004572"/>
    </source>
</evidence>
<keyword evidence="11" id="KW-0675">Receptor</keyword>
<accession>A0A1Q3ET69</accession>
<dbReference type="OrthoDB" id="10016939at2759"/>
<dbReference type="InterPro" id="IPR005683">
    <property type="entry name" value="Tom22"/>
</dbReference>
<dbReference type="CDD" id="cd22884">
    <property type="entry name" value="TOM22"/>
    <property type="match status" value="1"/>
</dbReference>
<dbReference type="Pfam" id="PF04281">
    <property type="entry name" value="Tom22"/>
    <property type="match status" value="1"/>
</dbReference>
<evidence type="ECO:0000256" key="9">
    <source>
        <dbReference type="ARBA" id="ARBA00023128"/>
    </source>
</evidence>
<feature type="region of interest" description="Disordered" evidence="12">
    <location>
        <begin position="111"/>
        <end position="146"/>
    </location>
</feature>
<evidence type="ECO:0000256" key="2">
    <source>
        <dbReference type="ARBA" id="ARBA00009874"/>
    </source>
</evidence>
<sequence length="146" mass="15248">MVKVEIVDEKESNSPYASGSSAASSSSESLSSVDSELASNETVFDRLAALVDIVPPTTRHKISSRIASTGSFLKTTGKVVGNIVWIVTTSALLVGLPLAVSLEDEAKVVAQEKEAQEQQAGQQMLSSGLYPTPTSSSPKPLVPPGF</sequence>
<dbReference type="AlphaFoldDB" id="A0A1Q3ET69"/>
<reference evidence="13 14" key="2">
    <citation type="submission" date="2017-02" db="EMBL/GenBank/DDBJ databases">
        <title>A genome survey and senescence transcriptome analysis in Lentinula edodes.</title>
        <authorList>
            <person name="Sakamoto Y."/>
            <person name="Nakade K."/>
            <person name="Sato S."/>
            <person name="Yoshida Y."/>
            <person name="Miyazaki K."/>
            <person name="Natsume S."/>
            <person name="Konno N."/>
        </authorList>
    </citation>
    <scope>NUCLEOTIDE SEQUENCE [LARGE SCALE GENOMIC DNA]</scope>
    <source>
        <strain evidence="13 14">NBRC 111202</strain>
    </source>
</reference>
<name>A0A1Q3ET69_LENED</name>
<comment type="subcellular location">
    <subcellularLocation>
        <location evidence="1">Mitochondrion outer membrane</location>
        <topology evidence="1">Single-pass membrane protein</topology>
    </subcellularLocation>
</comment>
<evidence type="ECO:0000313" key="14">
    <source>
        <dbReference type="Proteomes" id="UP000188533"/>
    </source>
</evidence>
<evidence type="ECO:0000313" key="13">
    <source>
        <dbReference type="EMBL" id="GAW10410.1"/>
    </source>
</evidence>
<protein>
    <submittedName>
        <fullName evidence="13">Mitochondrial import translocase subunit Tom22</fullName>
    </submittedName>
</protein>
<keyword evidence="8" id="KW-0811">Translocation</keyword>
<gene>
    <name evidence="13" type="ORF">LENED_012671</name>
</gene>
<comment type="caution">
    <text evidence="13">The sequence shown here is derived from an EMBL/GenBank/DDBJ whole genome shotgun (WGS) entry which is preliminary data.</text>
</comment>
<keyword evidence="9" id="KW-0496">Mitochondrion</keyword>
<evidence type="ECO:0000256" key="8">
    <source>
        <dbReference type="ARBA" id="ARBA00023010"/>
    </source>
</evidence>
<evidence type="ECO:0000256" key="5">
    <source>
        <dbReference type="ARBA" id="ARBA00022787"/>
    </source>
</evidence>
<evidence type="ECO:0000256" key="10">
    <source>
        <dbReference type="ARBA" id="ARBA00023136"/>
    </source>
</evidence>
<dbReference type="EMBL" id="BDGU01001716">
    <property type="protein sequence ID" value="GAW10410.1"/>
    <property type="molecule type" value="Genomic_DNA"/>
</dbReference>
<evidence type="ECO:0000256" key="11">
    <source>
        <dbReference type="ARBA" id="ARBA00023170"/>
    </source>
</evidence>
<dbReference type="GO" id="GO:0005741">
    <property type="term" value="C:mitochondrial outer membrane"/>
    <property type="evidence" value="ECO:0007669"/>
    <property type="project" value="UniProtKB-SubCell"/>
</dbReference>
<keyword evidence="3" id="KW-0813">Transport</keyword>
<evidence type="ECO:0000256" key="6">
    <source>
        <dbReference type="ARBA" id="ARBA00022927"/>
    </source>
</evidence>
<proteinExistence type="inferred from homology"/>